<dbReference type="GO" id="GO:0070531">
    <property type="term" value="C:BRCA1-A complex"/>
    <property type="evidence" value="ECO:0007669"/>
    <property type="project" value="TreeGrafter"/>
</dbReference>
<dbReference type="Pfam" id="PF12796">
    <property type="entry name" value="Ank_2"/>
    <property type="match status" value="1"/>
</dbReference>
<dbReference type="SUPFAM" id="SSF48403">
    <property type="entry name" value="Ankyrin repeat"/>
    <property type="match status" value="1"/>
</dbReference>
<organism evidence="4 5">
    <name type="scientific">Scyliorhinus torazame</name>
    <name type="common">Cloudy catshark</name>
    <name type="synonym">Catulus torazame</name>
    <dbReference type="NCBI Taxonomy" id="75743"/>
    <lineage>
        <taxon>Eukaryota</taxon>
        <taxon>Metazoa</taxon>
        <taxon>Chordata</taxon>
        <taxon>Craniata</taxon>
        <taxon>Vertebrata</taxon>
        <taxon>Chondrichthyes</taxon>
        <taxon>Elasmobranchii</taxon>
        <taxon>Galeomorphii</taxon>
        <taxon>Galeoidea</taxon>
        <taxon>Carcharhiniformes</taxon>
        <taxon>Scyliorhinidae</taxon>
        <taxon>Scyliorhinus</taxon>
    </lineage>
</organism>
<name>A0A401PY88_SCYTO</name>
<evidence type="ECO:0000313" key="5">
    <source>
        <dbReference type="Proteomes" id="UP000288216"/>
    </source>
</evidence>
<feature type="non-terminal residue" evidence="4">
    <location>
        <position position="1"/>
    </location>
</feature>
<dbReference type="Proteomes" id="UP000288216">
    <property type="component" value="Unassembled WGS sequence"/>
</dbReference>
<dbReference type="PANTHER" id="PTHR24171">
    <property type="entry name" value="ANKYRIN REPEAT DOMAIN-CONTAINING PROTEIN 39-RELATED"/>
    <property type="match status" value="1"/>
</dbReference>
<evidence type="ECO:0000256" key="2">
    <source>
        <dbReference type="ARBA" id="ARBA00023043"/>
    </source>
</evidence>
<dbReference type="PROSITE" id="PS50088">
    <property type="entry name" value="ANK_REPEAT"/>
    <property type="match status" value="2"/>
</dbReference>
<accession>A0A401PY88</accession>
<evidence type="ECO:0000256" key="1">
    <source>
        <dbReference type="ARBA" id="ARBA00022737"/>
    </source>
</evidence>
<dbReference type="FunFam" id="1.25.40.20:FF:000094">
    <property type="entry name" value="Oxysterol-binding protein"/>
    <property type="match status" value="1"/>
</dbReference>
<dbReference type="GO" id="GO:0085020">
    <property type="term" value="P:protein K6-linked ubiquitination"/>
    <property type="evidence" value="ECO:0007669"/>
    <property type="project" value="TreeGrafter"/>
</dbReference>
<dbReference type="AlphaFoldDB" id="A0A401PY88"/>
<protein>
    <submittedName>
        <fullName evidence="4">Uncharacterized protein</fullName>
    </submittedName>
</protein>
<comment type="caution">
    <text evidence="4">The sequence shown here is derived from an EMBL/GenBank/DDBJ whole genome shotgun (WGS) entry which is preliminary data.</text>
</comment>
<keyword evidence="5" id="KW-1185">Reference proteome</keyword>
<sequence length="218" mass="24088">LHAQNGYIVVTRPTATRLEAPALLTCAVIATGMSSETEDQVLREAEEQLLHLARNGVSEEVTKLLDRRRVENLTFNINCKGRTKSNFGWTPLHLACYFGHKDVVEELLKADADVNVVNDIGDSPLHRAAFTGRKELVMLLLQCDADAAVINGDGQTARAVTQDQEIRCMLEAAEMTQRRKSEELLLAAAREGDVAGLTTLVSRVRLAFPSPNKEDWHV</sequence>
<dbReference type="GO" id="GO:0004842">
    <property type="term" value="F:ubiquitin-protein transferase activity"/>
    <property type="evidence" value="ECO:0007669"/>
    <property type="project" value="TreeGrafter"/>
</dbReference>
<proteinExistence type="predicted"/>
<dbReference type="InterPro" id="IPR002110">
    <property type="entry name" value="Ankyrin_rpt"/>
</dbReference>
<dbReference type="EMBL" id="BFAA01013042">
    <property type="protein sequence ID" value="GCB78095.1"/>
    <property type="molecule type" value="Genomic_DNA"/>
</dbReference>
<feature type="repeat" description="ANK" evidence="3">
    <location>
        <begin position="120"/>
        <end position="152"/>
    </location>
</feature>
<dbReference type="InterPro" id="IPR036770">
    <property type="entry name" value="Ankyrin_rpt-contain_sf"/>
</dbReference>
<feature type="repeat" description="ANK" evidence="3">
    <location>
        <begin position="87"/>
        <end position="119"/>
    </location>
</feature>
<dbReference type="STRING" id="75743.A0A401PY88"/>
<keyword evidence="1" id="KW-0677">Repeat</keyword>
<dbReference type="GO" id="GO:0031436">
    <property type="term" value="C:BRCA1-BARD1 complex"/>
    <property type="evidence" value="ECO:0007669"/>
    <property type="project" value="TreeGrafter"/>
</dbReference>
<keyword evidence="2 3" id="KW-0040">ANK repeat</keyword>
<reference evidence="4 5" key="1">
    <citation type="journal article" date="2018" name="Nat. Ecol. Evol.">
        <title>Shark genomes provide insights into elasmobranch evolution and the origin of vertebrates.</title>
        <authorList>
            <person name="Hara Y"/>
            <person name="Yamaguchi K"/>
            <person name="Onimaru K"/>
            <person name="Kadota M"/>
            <person name="Koyanagi M"/>
            <person name="Keeley SD"/>
            <person name="Tatsumi K"/>
            <person name="Tanaka K"/>
            <person name="Motone F"/>
            <person name="Kageyama Y"/>
            <person name="Nozu R"/>
            <person name="Adachi N"/>
            <person name="Nishimura O"/>
            <person name="Nakagawa R"/>
            <person name="Tanegashima C"/>
            <person name="Kiyatake I"/>
            <person name="Matsumoto R"/>
            <person name="Murakumo K"/>
            <person name="Nishida K"/>
            <person name="Terakita A"/>
            <person name="Kuratani S"/>
            <person name="Sato K"/>
            <person name="Hyodo S Kuraku.S."/>
        </authorList>
    </citation>
    <scope>NUCLEOTIDE SEQUENCE [LARGE SCALE GENOMIC DNA]</scope>
</reference>
<dbReference type="Gene3D" id="1.25.40.20">
    <property type="entry name" value="Ankyrin repeat-containing domain"/>
    <property type="match status" value="1"/>
</dbReference>
<gene>
    <name evidence="4" type="ORF">scyTo_0018556</name>
</gene>
<dbReference type="OrthoDB" id="416222at2759"/>
<dbReference type="SMART" id="SM00248">
    <property type="entry name" value="ANK"/>
    <property type="match status" value="2"/>
</dbReference>
<dbReference type="PROSITE" id="PS50297">
    <property type="entry name" value="ANK_REP_REGION"/>
    <property type="match status" value="2"/>
</dbReference>
<evidence type="ECO:0000256" key="3">
    <source>
        <dbReference type="PROSITE-ProRule" id="PRU00023"/>
    </source>
</evidence>
<evidence type="ECO:0000313" key="4">
    <source>
        <dbReference type="EMBL" id="GCB78095.1"/>
    </source>
</evidence>
<dbReference type="PANTHER" id="PTHR24171:SF8">
    <property type="entry name" value="BRCA1-ASSOCIATED RING DOMAIN PROTEIN 1"/>
    <property type="match status" value="1"/>
</dbReference>